<dbReference type="GO" id="GO:0005840">
    <property type="term" value="C:ribosome"/>
    <property type="evidence" value="ECO:0007669"/>
    <property type="project" value="UniProtKB-KW"/>
</dbReference>
<dbReference type="EMBL" id="MU151075">
    <property type="protein sequence ID" value="KAF9452079.1"/>
    <property type="molecule type" value="Genomic_DNA"/>
</dbReference>
<sequence>MATTNWKERVQAKKHQQLASIPKEWILTNLPDKDQLDVSEFPRTCGLLSAREIEITESHIDIILSNLAKGAWSSVEVTTAFSKRAIVAHQLVNCLTEIFVERAFARAAELDDHLKRTGKVVGPLHGLPVSLKDQICIKGIDSTMGYVSWIGKPVTKNAVLTDILESLGAVLYVKTNIPQTLMWPETYNHIFGRTVNPYNRSLTSGGSSGGEGALIALKGSPLGVGSDIGGSVRIPAGFTGLYGFRPSFHRIPYAGCTNSLEGQISVYSVLGPLATSLEGVKIFMKNVISREPWQYDPLATRKRWSEEDYNLTEHGGGKQLCFAVLWDDGYIRPHPPVLRGLEMTKSALIRAGHKVINWKPVRHPEIYDIARKLWGTVGNKDYEAVTSLSGEPIVGTMTLQAEDPDAPVEKAMHRPSALDLSAYEYWRNNVKQGELRQAYWDYWRETANATGTGRPVDAIISPMAPYVAPPHGTNKYATYTTVWNILDYPACVIPVSKIDPVLDAKQTRDSFHNDIDRQNWEFYDPETFKNAPICIQVVGQVVSQPFKRSQYGLFHGKMKQYGNNVPFSKHKTRRTWLPNVQRKRIFSETLGHDLRLKVTTRAMRTIKKHGGLDNYLENTRADKLGYEGMRLRLMVRDKATGDKKGHSGIFKAAPRLLDAIEARAQAGEALGLSGPATLTGLSPTITMDIRAISGVPLKIVMRDTALFTSIGGAGTAAQIITEGAGSEPSTAAGSAGITTLVNEITRGGLSAGGDVTSIDEVTSASITAATSTATGALDTTFVPSSTSQTTTTQPGFTPTPTPTITVSTVPTTTDNRNDLLEKIVIPVVVASATIILLTIILFIRKHRRRKVNYTPQPYQLDIEQPTARRSDAVPLIPSNLNGIPRVQQQGRGKNGNMHRIEEEIGELKENMAVVLAALRSSQLRTPTSATQQVTALNGQHRSLRLPSFPSPLLKDDFKRRANFILEYIGRESRTCPSTPPKLSFLSQHTGLRAWRLVGLSDHPRCDEMASTLLGFVLLFGAIAQILALESGFYHIQSVTSGKNVQVRQQGLPLFVPKNSILLPHVPHEKDYAIWYIDRRFQGRNSAPIYTFENNATKMFVQAYKETLNTTMLFNTTILIAEKEATPFELDLIGDHEWTIKLPNSGAEKNVWTIQEPYDQVYQGSANGLGFVQFSGWRKGGNELRGSSCLSATRPHSTLTNGFSWTTSCVVDGAAAPGRVEMNYEAVVV</sequence>
<organism evidence="12 13">
    <name type="scientific">Macrolepiota fuliginosa MF-IS2</name>
    <dbReference type="NCBI Taxonomy" id="1400762"/>
    <lineage>
        <taxon>Eukaryota</taxon>
        <taxon>Fungi</taxon>
        <taxon>Dikarya</taxon>
        <taxon>Basidiomycota</taxon>
        <taxon>Agaricomycotina</taxon>
        <taxon>Agaricomycetes</taxon>
        <taxon>Agaricomycetidae</taxon>
        <taxon>Agaricales</taxon>
        <taxon>Agaricineae</taxon>
        <taxon>Agaricaceae</taxon>
        <taxon>Macrolepiota</taxon>
    </lineage>
</organism>
<feature type="domain" description="Amidase" evidence="11">
    <location>
        <begin position="76"/>
        <end position="541"/>
    </location>
</feature>
<dbReference type="PANTHER" id="PTHR46072">
    <property type="entry name" value="AMIDASE-RELATED-RELATED"/>
    <property type="match status" value="1"/>
</dbReference>
<dbReference type="InterPro" id="IPR023631">
    <property type="entry name" value="Amidase_dom"/>
</dbReference>
<evidence type="ECO:0000259" key="11">
    <source>
        <dbReference type="Pfam" id="PF01425"/>
    </source>
</evidence>
<dbReference type="Proteomes" id="UP000807342">
    <property type="component" value="Unassembled WGS sequence"/>
</dbReference>
<reference evidence="12" key="1">
    <citation type="submission" date="2020-11" db="EMBL/GenBank/DDBJ databases">
        <authorList>
            <consortium name="DOE Joint Genome Institute"/>
            <person name="Ahrendt S."/>
            <person name="Riley R."/>
            <person name="Andreopoulos W."/>
            <person name="Labutti K."/>
            <person name="Pangilinan J."/>
            <person name="Ruiz-Duenas F.J."/>
            <person name="Barrasa J.M."/>
            <person name="Sanchez-Garcia M."/>
            <person name="Camarero S."/>
            <person name="Miyauchi S."/>
            <person name="Serrano A."/>
            <person name="Linde D."/>
            <person name="Babiker R."/>
            <person name="Drula E."/>
            <person name="Ayuso-Fernandez I."/>
            <person name="Pacheco R."/>
            <person name="Padilla G."/>
            <person name="Ferreira P."/>
            <person name="Barriuso J."/>
            <person name="Kellner H."/>
            <person name="Castanera R."/>
            <person name="Alfaro M."/>
            <person name="Ramirez L."/>
            <person name="Pisabarro A.G."/>
            <person name="Kuo A."/>
            <person name="Tritt A."/>
            <person name="Lipzen A."/>
            <person name="He G."/>
            <person name="Yan M."/>
            <person name="Ng V."/>
            <person name="Cullen D."/>
            <person name="Martin F."/>
            <person name="Rosso M.-N."/>
            <person name="Henrissat B."/>
            <person name="Hibbett D."/>
            <person name="Martinez A.T."/>
            <person name="Grigoriev I.V."/>
        </authorList>
    </citation>
    <scope>NUCLEOTIDE SEQUENCE</scope>
    <source>
        <strain evidence="12">MF-IS2</strain>
    </source>
</reference>
<comment type="similarity">
    <text evidence="2">Belongs to the bacterial ribosomal protein bL28 family.</text>
</comment>
<dbReference type="Gene3D" id="2.30.170.40">
    <property type="entry name" value="Ribosomal protein L28/L24"/>
    <property type="match status" value="1"/>
</dbReference>
<keyword evidence="10" id="KW-1133">Transmembrane helix</keyword>
<dbReference type="SUPFAM" id="SSF143800">
    <property type="entry name" value="L28p-like"/>
    <property type="match status" value="1"/>
</dbReference>
<evidence type="ECO:0000256" key="8">
    <source>
        <dbReference type="ARBA" id="ARBA00035269"/>
    </source>
</evidence>
<accession>A0A9P6C8B2</accession>
<dbReference type="InterPro" id="IPR020556">
    <property type="entry name" value="Amidase_CS"/>
</dbReference>
<dbReference type="OrthoDB" id="6428749at2759"/>
<keyword evidence="7" id="KW-0687">Ribonucleoprotein</keyword>
<dbReference type="HAMAP" id="MF_00373">
    <property type="entry name" value="Ribosomal_bL28"/>
    <property type="match status" value="1"/>
</dbReference>
<dbReference type="GO" id="GO:0003735">
    <property type="term" value="F:structural constituent of ribosome"/>
    <property type="evidence" value="ECO:0007669"/>
    <property type="project" value="InterPro"/>
</dbReference>
<keyword evidence="10" id="KW-0812">Transmembrane</keyword>
<keyword evidence="5" id="KW-0378">Hydrolase</keyword>
<dbReference type="SUPFAM" id="SSF75304">
    <property type="entry name" value="Amidase signature (AS) enzymes"/>
    <property type="match status" value="1"/>
</dbReference>
<dbReference type="Pfam" id="PF01425">
    <property type="entry name" value="Amidase"/>
    <property type="match status" value="1"/>
</dbReference>
<evidence type="ECO:0000313" key="12">
    <source>
        <dbReference type="EMBL" id="KAF9452079.1"/>
    </source>
</evidence>
<evidence type="ECO:0000256" key="7">
    <source>
        <dbReference type="ARBA" id="ARBA00023274"/>
    </source>
</evidence>
<dbReference type="InterPro" id="IPR036928">
    <property type="entry name" value="AS_sf"/>
</dbReference>
<dbReference type="InterPro" id="IPR026569">
    <property type="entry name" value="Ribosomal_bL28"/>
</dbReference>
<dbReference type="GO" id="GO:0004040">
    <property type="term" value="F:amidase activity"/>
    <property type="evidence" value="ECO:0007669"/>
    <property type="project" value="UniProtKB-EC"/>
</dbReference>
<evidence type="ECO:0000256" key="10">
    <source>
        <dbReference type="SAM" id="Phobius"/>
    </source>
</evidence>
<evidence type="ECO:0000256" key="2">
    <source>
        <dbReference type="ARBA" id="ARBA00008760"/>
    </source>
</evidence>
<feature type="region of interest" description="Disordered" evidence="9">
    <location>
        <begin position="780"/>
        <end position="801"/>
    </location>
</feature>
<evidence type="ECO:0000256" key="9">
    <source>
        <dbReference type="SAM" id="MobiDB-lite"/>
    </source>
</evidence>
<dbReference type="InterPro" id="IPR034704">
    <property type="entry name" value="Ribosomal_bL28/bL31-like_sf"/>
</dbReference>
<dbReference type="Gene3D" id="3.90.1300.10">
    <property type="entry name" value="Amidase signature (AS) domain"/>
    <property type="match status" value="1"/>
</dbReference>
<keyword evidence="10" id="KW-0472">Membrane</keyword>
<comment type="catalytic activity">
    <reaction evidence="1">
        <text>a monocarboxylic acid amide + H2O = a monocarboxylate + NH4(+)</text>
        <dbReference type="Rhea" id="RHEA:12020"/>
        <dbReference type="ChEBI" id="CHEBI:15377"/>
        <dbReference type="ChEBI" id="CHEBI:28938"/>
        <dbReference type="ChEBI" id="CHEBI:35757"/>
        <dbReference type="ChEBI" id="CHEBI:83628"/>
        <dbReference type="EC" id="3.5.1.4"/>
    </reaction>
</comment>
<evidence type="ECO:0000256" key="4">
    <source>
        <dbReference type="ARBA" id="ARBA00012922"/>
    </source>
</evidence>
<feature type="transmembrane region" description="Helical" evidence="10">
    <location>
        <begin position="1012"/>
        <end position="1035"/>
    </location>
</feature>
<dbReference type="InterPro" id="IPR037147">
    <property type="entry name" value="Ribosomal_bL28_sf"/>
</dbReference>
<proteinExistence type="inferred from homology"/>
<dbReference type="EC" id="3.5.1.4" evidence="4"/>
<protein>
    <recommendedName>
        <fullName evidence="8">Large ribosomal subunit protein bL28m</fullName>
        <ecNumber evidence="4">3.5.1.4</ecNumber>
    </recommendedName>
</protein>
<evidence type="ECO:0000313" key="13">
    <source>
        <dbReference type="Proteomes" id="UP000807342"/>
    </source>
</evidence>
<comment type="similarity">
    <text evidence="3">Belongs to the amidase family.</text>
</comment>
<dbReference type="AlphaFoldDB" id="A0A9P6C8B2"/>
<dbReference type="PROSITE" id="PS00571">
    <property type="entry name" value="AMIDASES"/>
    <property type="match status" value="1"/>
</dbReference>
<evidence type="ECO:0000256" key="3">
    <source>
        <dbReference type="ARBA" id="ARBA00009199"/>
    </source>
</evidence>
<keyword evidence="13" id="KW-1185">Reference proteome</keyword>
<evidence type="ECO:0000256" key="6">
    <source>
        <dbReference type="ARBA" id="ARBA00022980"/>
    </source>
</evidence>
<evidence type="ECO:0000256" key="5">
    <source>
        <dbReference type="ARBA" id="ARBA00022801"/>
    </source>
</evidence>
<evidence type="ECO:0000256" key="1">
    <source>
        <dbReference type="ARBA" id="ARBA00001311"/>
    </source>
</evidence>
<dbReference type="FunFam" id="2.30.170.40:FF:000003">
    <property type="entry name" value="54S ribosomal protein L24"/>
    <property type="match status" value="1"/>
</dbReference>
<comment type="caution">
    <text evidence="12">The sequence shown here is derived from an EMBL/GenBank/DDBJ whole genome shotgun (WGS) entry which is preliminary data.</text>
</comment>
<dbReference type="Pfam" id="PF00830">
    <property type="entry name" value="Ribosomal_L28"/>
    <property type="match status" value="1"/>
</dbReference>
<gene>
    <name evidence="12" type="ORF">P691DRAFT_785162</name>
</gene>
<name>A0A9P6C8B2_9AGAR</name>
<dbReference type="GO" id="GO:1990904">
    <property type="term" value="C:ribonucleoprotein complex"/>
    <property type="evidence" value="ECO:0007669"/>
    <property type="project" value="UniProtKB-KW"/>
</dbReference>
<feature type="transmembrane region" description="Helical" evidence="10">
    <location>
        <begin position="823"/>
        <end position="843"/>
    </location>
</feature>
<keyword evidence="6" id="KW-0689">Ribosomal protein</keyword>